<feature type="compositionally biased region" description="Polar residues" evidence="1">
    <location>
        <begin position="1"/>
        <end position="13"/>
    </location>
</feature>
<dbReference type="Proteomes" id="UP000287651">
    <property type="component" value="Unassembled WGS sequence"/>
</dbReference>
<feature type="region of interest" description="Disordered" evidence="1">
    <location>
        <begin position="1"/>
        <end position="64"/>
    </location>
</feature>
<evidence type="ECO:0000313" key="3">
    <source>
        <dbReference type="Proteomes" id="UP000287651"/>
    </source>
</evidence>
<dbReference type="EMBL" id="AMZH03003214">
    <property type="protein sequence ID" value="RRT73044.1"/>
    <property type="molecule type" value="Genomic_DNA"/>
</dbReference>
<gene>
    <name evidence="2" type="ORF">B296_00032133</name>
</gene>
<accession>A0A427AA02</accession>
<proteinExistence type="predicted"/>
<feature type="compositionally biased region" description="Basic and acidic residues" evidence="1">
    <location>
        <begin position="154"/>
        <end position="163"/>
    </location>
</feature>
<name>A0A427AA02_ENSVE</name>
<evidence type="ECO:0000256" key="1">
    <source>
        <dbReference type="SAM" id="MobiDB-lite"/>
    </source>
</evidence>
<dbReference type="AlphaFoldDB" id="A0A427AA02"/>
<sequence length="422" mass="46320">MIVNQSGSPDRTNALQKSSKSALSSDEHEGSTEGPQRLVEVLERLLQPPPRDSPREELPFFTRTPYENREDTTILGGGRQGRVVLNPQVPPEPNYGLGLASHDGNNLKLKPWQERQKIPRDLRPWRNQPPPAQGKPQFLSSCCSTSTAASHQRSTPEKSHVKDSVPSPTIVIFSTQQLHMISLSLSAMANHLQSMGSGGKCTPPNPHPPNGSHQHIPHHVGVRTEINVGRTCRIHEAWRPMFRSCSCQCHQFNEMQNSRKAGADSSARDVAVVRGLFPHFVVLFLGVAFIPAHRQSVVSLSSLFVGSSAMMFNTVGVHRQLFVIWRSMSHVVLTLLSYDPLWSLRFDGDWVAPYGVVHRVSPPVMVCRSRMSGVPSHVESTIPAPGWLCLGHIDQSGLIVVLSSSKGTPPADSGATKALTVM</sequence>
<reference evidence="2 3" key="1">
    <citation type="journal article" date="2014" name="Agronomy (Basel)">
        <title>A Draft Genome Sequence for Ensete ventricosum, the Drought-Tolerant Tree Against Hunger.</title>
        <authorList>
            <person name="Harrison J."/>
            <person name="Moore K.A."/>
            <person name="Paszkiewicz K."/>
            <person name="Jones T."/>
            <person name="Grant M."/>
            <person name="Ambacheew D."/>
            <person name="Muzemil S."/>
            <person name="Studholme D.J."/>
        </authorList>
    </citation>
    <scope>NUCLEOTIDE SEQUENCE [LARGE SCALE GENOMIC DNA]</scope>
</reference>
<feature type="compositionally biased region" description="Low complexity" evidence="1">
    <location>
        <begin position="140"/>
        <end position="150"/>
    </location>
</feature>
<evidence type="ECO:0000313" key="2">
    <source>
        <dbReference type="EMBL" id="RRT73044.1"/>
    </source>
</evidence>
<feature type="compositionally biased region" description="Low complexity" evidence="1">
    <location>
        <begin position="14"/>
        <end position="24"/>
    </location>
</feature>
<comment type="caution">
    <text evidence="2">The sequence shown here is derived from an EMBL/GenBank/DDBJ whole genome shotgun (WGS) entry which is preliminary data.</text>
</comment>
<feature type="region of interest" description="Disordered" evidence="1">
    <location>
        <begin position="120"/>
        <end position="164"/>
    </location>
</feature>
<organism evidence="2 3">
    <name type="scientific">Ensete ventricosum</name>
    <name type="common">Abyssinian banana</name>
    <name type="synonym">Musa ensete</name>
    <dbReference type="NCBI Taxonomy" id="4639"/>
    <lineage>
        <taxon>Eukaryota</taxon>
        <taxon>Viridiplantae</taxon>
        <taxon>Streptophyta</taxon>
        <taxon>Embryophyta</taxon>
        <taxon>Tracheophyta</taxon>
        <taxon>Spermatophyta</taxon>
        <taxon>Magnoliopsida</taxon>
        <taxon>Liliopsida</taxon>
        <taxon>Zingiberales</taxon>
        <taxon>Musaceae</taxon>
        <taxon>Ensete</taxon>
    </lineage>
</organism>
<protein>
    <submittedName>
        <fullName evidence="2">Uncharacterized protein</fullName>
    </submittedName>
</protein>